<proteinExistence type="predicted"/>
<protein>
    <submittedName>
        <fullName evidence="1">Uncharacterized protein</fullName>
    </submittedName>
</protein>
<accession>A0A9J5XEN6</accession>
<dbReference type="AlphaFoldDB" id="A0A9J5XEN6"/>
<keyword evidence="2" id="KW-1185">Reference proteome</keyword>
<dbReference type="Proteomes" id="UP000824120">
    <property type="component" value="Chromosome 9"/>
</dbReference>
<reference evidence="1 2" key="1">
    <citation type="submission" date="2020-09" db="EMBL/GenBank/DDBJ databases">
        <title>De no assembly of potato wild relative species, Solanum commersonii.</title>
        <authorList>
            <person name="Cho K."/>
        </authorList>
    </citation>
    <scope>NUCLEOTIDE SEQUENCE [LARGE SCALE GENOMIC DNA]</scope>
    <source>
        <strain evidence="1">LZ3.2</strain>
        <tissue evidence="1">Leaf</tissue>
    </source>
</reference>
<dbReference type="EMBL" id="JACXVP010000009">
    <property type="protein sequence ID" value="KAG5586857.1"/>
    <property type="molecule type" value="Genomic_DNA"/>
</dbReference>
<evidence type="ECO:0000313" key="1">
    <source>
        <dbReference type="EMBL" id="KAG5586857.1"/>
    </source>
</evidence>
<organism evidence="1 2">
    <name type="scientific">Solanum commersonii</name>
    <name type="common">Commerson's wild potato</name>
    <name type="synonym">Commerson's nightshade</name>
    <dbReference type="NCBI Taxonomy" id="4109"/>
    <lineage>
        <taxon>Eukaryota</taxon>
        <taxon>Viridiplantae</taxon>
        <taxon>Streptophyta</taxon>
        <taxon>Embryophyta</taxon>
        <taxon>Tracheophyta</taxon>
        <taxon>Spermatophyta</taxon>
        <taxon>Magnoliopsida</taxon>
        <taxon>eudicotyledons</taxon>
        <taxon>Gunneridae</taxon>
        <taxon>Pentapetalae</taxon>
        <taxon>asterids</taxon>
        <taxon>lamiids</taxon>
        <taxon>Solanales</taxon>
        <taxon>Solanaceae</taxon>
        <taxon>Solanoideae</taxon>
        <taxon>Solaneae</taxon>
        <taxon>Solanum</taxon>
    </lineage>
</organism>
<evidence type="ECO:0000313" key="2">
    <source>
        <dbReference type="Proteomes" id="UP000824120"/>
    </source>
</evidence>
<comment type="caution">
    <text evidence="1">The sequence shown here is derived from an EMBL/GenBank/DDBJ whole genome shotgun (WGS) entry which is preliminary data.</text>
</comment>
<gene>
    <name evidence="1" type="ORF">H5410_047291</name>
</gene>
<sequence length="277" mass="29490">MPRVTLGGIIVPDPLGAVVDVLLGDVWITDCTTVSTRSGKSLNMLSSWLSLISSSCTTTCSSSVSASDSLFVVSSHDHGLSIPDRQGGGGSTWDCEEEEGAGVLEGLEAGVGKDASAGNKSTSTFEEISTTTTLFLSASSHMYSASIRRISVEDERVTSISLVVSRGTPACRHNSVIRTGNGREVCFCLALMAISCEISSPRSMCLLDMIKPRQAAFGWRKMDSFWDGIMVLLIKLNQNLAAMLRSLFSIGASASIHLGMVSEIRGANQPFKKKVKI</sequence>
<name>A0A9J5XEN6_SOLCO</name>